<dbReference type="Gramene" id="QL08p011929:mrna">
    <property type="protein sequence ID" value="QL08p011929:mrna"/>
    <property type="gene ID" value="QL08p011929"/>
</dbReference>
<dbReference type="OMA" id="PIQDSND"/>
<dbReference type="EMBL" id="LRBV02000008">
    <property type="status" value="NOT_ANNOTATED_CDS"/>
    <property type="molecule type" value="Genomic_DNA"/>
</dbReference>
<dbReference type="AlphaFoldDB" id="A0A7N2M982"/>
<reference evidence="3 4" key="1">
    <citation type="journal article" date="2016" name="G3 (Bethesda)">
        <title>First Draft Assembly and Annotation of the Genome of a California Endemic Oak Quercus lobata Nee (Fagaceae).</title>
        <authorList>
            <person name="Sork V.L."/>
            <person name="Fitz-Gibbon S.T."/>
            <person name="Puiu D."/>
            <person name="Crepeau M."/>
            <person name="Gugger P.F."/>
            <person name="Sherman R."/>
            <person name="Stevens K."/>
            <person name="Langley C.H."/>
            <person name="Pellegrini M."/>
            <person name="Salzberg S.L."/>
        </authorList>
    </citation>
    <scope>NUCLEOTIDE SEQUENCE [LARGE SCALE GENOMIC DNA]</scope>
    <source>
        <strain evidence="3 4">cv. SW786</strain>
    </source>
</reference>
<dbReference type="PANTHER" id="PTHR34786">
    <property type="entry name" value="OS09G0504900 PROTEIN"/>
    <property type="match status" value="1"/>
</dbReference>
<reference evidence="3" key="2">
    <citation type="submission" date="2021-01" db="UniProtKB">
        <authorList>
            <consortium name="EnsemblPlants"/>
        </authorList>
    </citation>
    <scope>IDENTIFICATION</scope>
</reference>
<evidence type="ECO:0000259" key="2">
    <source>
        <dbReference type="Pfam" id="PF14780"/>
    </source>
</evidence>
<name>A0A7N2M982_QUELO</name>
<keyword evidence="1" id="KW-1133">Transmembrane helix</keyword>
<dbReference type="KEGG" id="qlo:115956388"/>
<feature type="transmembrane region" description="Helical" evidence="1">
    <location>
        <begin position="130"/>
        <end position="147"/>
    </location>
</feature>
<keyword evidence="1" id="KW-0472">Membrane</keyword>
<dbReference type="Proteomes" id="UP000594261">
    <property type="component" value="Chromosome 8"/>
</dbReference>
<dbReference type="OrthoDB" id="114080at2759"/>
<accession>A0A7N2M982</accession>
<keyword evidence="4" id="KW-1185">Reference proteome</keyword>
<sequence>MDSMDSEVETLEQRLTSMLGQLQVECGILERMVYKNKNQHRRCLYFQYLLKVRRDIRLLQSAKLEELVGSCFLVITGKRPKQKVHLLESLKRRKCDGGKYNFMERLLGAARLLSQMVEPMLKAATEISILLARSFFIGFSLTILALLARLRVLVQQILLDVVSVFKMVSSLAQKKQSVKISQEGIEVFREYYPTNEEFATLECVWKSDKFVLLERAHKSKTGSQEGDLIEDVSLGASAVKYQSIESFLGDDEVVPIRVDAAQMDKKDPSHITENKTDLLTGSSLESDDGKAVESCTEVGDGKAVESYTEVGDSSGIAAAPSKKLPPEDGLLTATKTSTSSNMLKSKSGSRKVAFVSVKNPPASTANVKNPPLSATNITTFDFKENETNTDKMEDPFFSLLTGGSLKDSLF</sequence>
<evidence type="ECO:0000256" key="1">
    <source>
        <dbReference type="SAM" id="Phobius"/>
    </source>
</evidence>
<keyword evidence="1" id="KW-0812">Transmembrane</keyword>
<evidence type="ECO:0000313" key="4">
    <source>
        <dbReference type="Proteomes" id="UP000594261"/>
    </source>
</evidence>
<dbReference type="RefSeq" id="XP_030930645.1">
    <property type="nucleotide sequence ID" value="XM_031074785.1"/>
</dbReference>
<dbReference type="FunCoup" id="A0A7N2M982">
    <property type="interactions" value="524"/>
</dbReference>
<proteinExistence type="predicted"/>
<dbReference type="InParanoid" id="A0A7N2M982"/>
<gene>
    <name evidence="3" type="primary">LOC115956388</name>
</gene>
<dbReference type="Pfam" id="PF14780">
    <property type="entry name" value="NEPRO_N"/>
    <property type="match status" value="1"/>
</dbReference>
<dbReference type="InterPro" id="IPR027951">
    <property type="entry name" value="Nepro_N"/>
</dbReference>
<protein>
    <recommendedName>
        <fullName evidence="2">Nucleolus and neural progenitor protein-like N-terminal domain-containing protein</fullName>
    </recommendedName>
</protein>
<dbReference type="PANTHER" id="PTHR34786:SF1">
    <property type="entry name" value="OS09G0504900 PROTEIN"/>
    <property type="match status" value="1"/>
</dbReference>
<evidence type="ECO:0000313" key="3">
    <source>
        <dbReference type="EnsemblPlants" id="QL08p011929:mrna"/>
    </source>
</evidence>
<dbReference type="EnsemblPlants" id="QL08p011929:mrna">
    <property type="protein sequence ID" value="QL08p011929:mrna"/>
    <property type="gene ID" value="QL08p011929"/>
</dbReference>
<feature type="domain" description="Nucleolus and neural progenitor protein-like N-terminal" evidence="2">
    <location>
        <begin position="6"/>
        <end position="166"/>
    </location>
</feature>
<organism evidence="3 4">
    <name type="scientific">Quercus lobata</name>
    <name type="common">Valley oak</name>
    <dbReference type="NCBI Taxonomy" id="97700"/>
    <lineage>
        <taxon>Eukaryota</taxon>
        <taxon>Viridiplantae</taxon>
        <taxon>Streptophyta</taxon>
        <taxon>Embryophyta</taxon>
        <taxon>Tracheophyta</taxon>
        <taxon>Spermatophyta</taxon>
        <taxon>Magnoliopsida</taxon>
        <taxon>eudicotyledons</taxon>
        <taxon>Gunneridae</taxon>
        <taxon>Pentapetalae</taxon>
        <taxon>rosids</taxon>
        <taxon>fabids</taxon>
        <taxon>Fagales</taxon>
        <taxon>Fagaceae</taxon>
        <taxon>Quercus</taxon>
    </lineage>
</organism>
<dbReference type="GeneID" id="115956388"/>